<dbReference type="AlphaFoldDB" id="A0A8J8Q3M8"/>
<name>A0A8J8Q3M8_9EURY</name>
<dbReference type="Proteomes" id="UP000766904">
    <property type="component" value="Unassembled WGS sequence"/>
</dbReference>
<gene>
    <name evidence="2" type="ORF">CV102_04760</name>
</gene>
<evidence type="ECO:0000313" key="2">
    <source>
        <dbReference type="EMBL" id="TYL39605.1"/>
    </source>
</evidence>
<dbReference type="Pfam" id="PF24035">
    <property type="entry name" value="DUF7344"/>
    <property type="match status" value="1"/>
</dbReference>
<reference evidence="2" key="1">
    <citation type="submission" date="2017-11" db="EMBL/GenBank/DDBJ databases">
        <authorList>
            <person name="Kajale S.C."/>
            <person name="Sharma A."/>
        </authorList>
    </citation>
    <scope>NUCLEOTIDE SEQUENCE</scope>
    <source>
        <strain evidence="2">LS1_42</strain>
    </source>
</reference>
<sequence>MAGLQQAQRDVSTIFGAFAHHRRRYALRGLRMHENPMSVADLADEVAIRENESPVTEIPAEEVKRVSLSLYHTHIPKLAAANLVQYDRERDSVALTERVEEIEQYRALLTVE</sequence>
<organism evidence="2 3">
    <name type="scientific">Natronococcus pandeyae</name>
    <dbReference type="NCBI Taxonomy" id="2055836"/>
    <lineage>
        <taxon>Archaea</taxon>
        <taxon>Methanobacteriati</taxon>
        <taxon>Methanobacteriota</taxon>
        <taxon>Stenosarchaea group</taxon>
        <taxon>Halobacteria</taxon>
        <taxon>Halobacteriales</taxon>
        <taxon>Natrialbaceae</taxon>
        <taxon>Natronococcus</taxon>
    </lineage>
</organism>
<proteinExistence type="predicted"/>
<dbReference type="EMBL" id="PHNJ01000002">
    <property type="protein sequence ID" value="TYL39605.1"/>
    <property type="molecule type" value="Genomic_DNA"/>
</dbReference>
<dbReference type="InterPro" id="IPR055768">
    <property type="entry name" value="DUF7344"/>
</dbReference>
<dbReference type="OrthoDB" id="247722at2157"/>
<comment type="caution">
    <text evidence="2">The sequence shown here is derived from an EMBL/GenBank/DDBJ whole genome shotgun (WGS) entry which is preliminary data.</text>
</comment>
<protein>
    <recommendedName>
        <fullName evidence="1">DUF7344 domain-containing protein</fullName>
    </recommendedName>
</protein>
<dbReference type="RefSeq" id="WP_148856740.1">
    <property type="nucleotide sequence ID" value="NZ_PHNJ01000002.1"/>
</dbReference>
<accession>A0A8J8Q3M8</accession>
<keyword evidence="3" id="KW-1185">Reference proteome</keyword>
<dbReference type="Gene3D" id="1.10.10.10">
    <property type="entry name" value="Winged helix-like DNA-binding domain superfamily/Winged helix DNA-binding domain"/>
    <property type="match status" value="1"/>
</dbReference>
<feature type="domain" description="DUF7344" evidence="1">
    <location>
        <begin position="15"/>
        <end position="93"/>
    </location>
</feature>
<dbReference type="InterPro" id="IPR036388">
    <property type="entry name" value="WH-like_DNA-bd_sf"/>
</dbReference>
<evidence type="ECO:0000259" key="1">
    <source>
        <dbReference type="Pfam" id="PF24035"/>
    </source>
</evidence>
<evidence type="ECO:0000313" key="3">
    <source>
        <dbReference type="Proteomes" id="UP000766904"/>
    </source>
</evidence>